<evidence type="ECO:0000313" key="4">
    <source>
        <dbReference type="EMBL" id="MEI4273697.1"/>
    </source>
</evidence>
<comment type="similarity">
    <text evidence="1 2">Belongs to the phD/YefM antitoxin family.</text>
</comment>
<dbReference type="RefSeq" id="WP_336405813.1">
    <property type="nucleotide sequence ID" value="NZ_JBAPLU010000024.1"/>
</dbReference>
<feature type="compositionally biased region" description="Acidic residues" evidence="3">
    <location>
        <begin position="66"/>
        <end position="76"/>
    </location>
</feature>
<dbReference type="NCBIfam" id="TIGR01552">
    <property type="entry name" value="phd_fam"/>
    <property type="match status" value="1"/>
</dbReference>
<comment type="function">
    <text evidence="2">Antitoxin component of a type II toxin-antitoxin (TA) system.</text>
</comment>
<evidence type="ECO:0000256" key="2">
    <source>
        <dbReference type="RuleBase" id="RU362080"/>
    </source>
</evidence>
<sequence>MITVVTRVSVYEAKAQLSALLTRVEAGEEIVISRHGKPIARLSPERAEKPRRQPGRLKGQGIVIPDDFDDFTEQDERDWYGE</sequence>
<name>A0ABU8DXY6_9ACTN</name>
<protein>
    <recommendedName>
        <fullName evidence="2">Antitoxin</fullName>
    </recommendedName>
</protein>
<dbReference type="InterPro" id="IPR036165">
    <property type="entry name" value="YefM-like_sf"/>
</dbReference>
<evidence type="ECO:0000256" key="3">
    <source>
        <dbReference type="SAM" id="MobiDB-lite"/>
    </source>
</evidence>
<proteinExistence type="inferred from homology"/>
<evidence type="ECO:0000256" key="1">
    <source>
        <dbReference type="ARBA" id="ARBA00009981"/>
    </source>
</evidence>
<gene>
    <name evidence="4" type="ORF">TEK04_18405</name>
</gene>
<dbReference type="PANTHER" id="PTHR35377">
    <property type="entry name" value="ANTITOXIN VAPB49-RELATED-RELATED"/>
    <property type="match status" value="1"/>
</dbReference>
<comment type="caution">
    <text evidence="4">The sequence shown here is derived from an EMBL/GenBank/DDBJ whole genome shotgun (WGS) entry which is preliminary data.</text>
</comment>
<evidence type="ECO:0000313" key="5">
    <source>
        <dbReference type="Proteomes" id="UP001361570"/>
    </source>
</evidence>
<dbReference type="Proteomes" id="UP001361570">
    <property type="component" value="Unassembled WGS sequence"/>
</dbReference>
<reference evidence="4 5" key="1">
    <citation type="submission" date="2024-03" db="EMBL/GenBank/DDBJ databases">
        <title>Draft genome sequence of Klenkia sp. LSe6-5.</title>
        <authorList>
            <person name="Duangmal K."/>
            <person name="Chantavorakit T."/>
        </authorList>
    </citation>
    <scope>NUCLEOTIDE SEQUENCE [LARGE SCALE GENOMIC DNA]</scope>
    <source>
        <strain evidence="4 5">LSe6-5</strain>
    </source>
</reference>
<feature type="region of interest" description="Disordered" evidence="3">
    <location>
        <begin position="41"/>
        <end position="82"/>
    </location>
</feature>
<dbReference type="EMBL" id="JBAPLU010000024">
    <property type="protein sequence ID" value="MEI4273697.1"/>
    <property type="molecule type" value="Genomic_DNA"/>
</dbReference>
<keyword evidence="5" id="KW-1185">Reference proteome</keyword>
<dbReference type="InterPro" id="IPR051416">
    <property type="entry name" value="phD-YefM_TA_antitoxins"/>
</dbReference>
<dbReference type="SUPFAM" id="SSF143120">
    <property type="entry name" value="YefM-like"/>
    <property type="match status" value="1"/>
</dbReference>
<dbReference type="Pfam" id="PF02604">
    <property type="entry name" value="PhdYeFM_antitox"/>
    <property type="match status" value="1"/>
</dbReference>
<dbReference type="PANTHER" id="PTHR35377:SF8">
    <property type="entry name" value="ANTITOXIN VAPB22"/>
    <property type="match status" value="1"/>
</dbReference>
<dbReference type="Gene3D" id="3.40.1620.10">
    <property type="entry name" value="YefM-like domain"/>
    <property type="match status" value="1"/>
</dbReference>
<accession>A0ABU8DXY6</accession>
<dbReference type="InterPro" id="IPR006442">
    <property type="entry name" value="Antitoxin_Phd/YefM"/>
</dbReference>
<organism evidence="4 5">
    <name type="scientific">Klenkia sesuvii</name>
    <dbReference type="NCBI Taxonomy" id="3103137"/>
    <lineage>
        <taxon>Bacteria</taxon>
        <taxon>Bacillati</taxon>
        <taxon>Actinomycetota</taxon>
        <taxon>Actinomycetes</taxon>
        <taxon>Geodermatophilales</taxon>
        <taxon>Geodermatophilaceae</taxon>
        <taxon>Klenkia</taxon>
    </lineage>
</organism>